<keyword evidence="2" id="KW-1185">Reference proteome</keyword>
<dbReference type="EMBL" id="OU893351">
    <property type="protein sequence ID" value="CAG9789964.1"/>
    <property type="molecule type" value="Genomic_DNA"/>
</dbReference>
<name>A0A9N9WGK8_9NEOP</name>
<organism evidence="1 2">
    <name type="scientific">Diatraea saccharalis</name>
    <name type="common">sugarcane borer</name>
    <dbReference type="NCBI Taxonomy" id="40085"/>
    <lineage>
        <taxon>Eukaryota</taxon>
        <taxon>Metazoa</taxon>
        <taxon>Ecdysozoa</taxon>
        <taxon>Arthropoda</taxon>
        <taxon>Hexapoda</taxon>
        <taxon>Insecta</taxon>
        <taxon>Pterygota</taxon>
        <taxon>Neoptera</taxon>
        <taxon>Endopterygota</taxon>
        <taxon>Lepidoptera</taxon>
        <taxon>Glossata</taxon>
        <taxon>Ditrysia</taxon>
        <taxon>Pyraloidea</taxon>
        <taxon>Crambidae</taxon>
        <taxon>Crambinae</taxon>
        <taxon>Diatraea</taxon>
    </lineage>
</organism>
<dbReference type="AlphaFoldDB" id="A0A9N9WGK8"/>
<gene>
    <name evidence="1" type="ORF">DIATSA_LOCUS7656</name>
</gene>
<evidence type="ECO:0000313" key="1">
    <source>
        <dbReference type="EMBL" id="CAG9789964.1"/>
    </source>
</evidence>
<reference evidence="1" key="2">
    <citation type="submission" date="2022-10" db="EMBL/GenBank/DDBJ databases">
        <authorList>
            <consortium name="ENA_rothamsted_submissions"/>
            <consortium name="culmorum"/>
            <person name="King R."/>
        </authorList>
    </citation>
    <scope>NUCLEOTIDE SEQUENCE</scope>
</reference>
<evidence type="ECO:0000313" key="2">
    <source>
        <dbReference type="Proteomes" id="UP001153714"/>
    </source>
</evidence>
<accession>A0A9N9WGK8</accession>
<proteinExistence type="predicted"/>
<protein>
    <submittedName>
        <fullName evidence="1">Uncharacterized protein</fullName>
    </submittedName>
</protein>
<sequence length="143" mass="17133">MKPAVLIFAFEELPQTGALRAGPIVHAYDDSGKERLILKEKRLLESQQKRKRQEIMKFLQNHYLTTNYFYNEIKRIQRTKTFKDPIRLMVDYLDRPENDKIKSRVLDCFAELKKQKPVKNIYDYKPNNLIINLFKDEFNEGVH</sequence>
<reference evidence="1" key="1">
    <citation type="submission" date="2021-12" db="EMBL/GenBank/DDBJ databases">
        <authorList>
            <person name="King R."/>
        </authorList>
    </citation>
    <scope>NUCLEOTIDE SEQUENCE</scope>
</reference>
<dbReference type="OrthoDB" id="2417221at2759"/>
<dbReference type="Proteomes" id="UP001153714">
    <property type="component" value="Chromosome 20"/>
</dbReference>